<evidence type="ECO:0000256" key="1">
    <source>
        <dbReference type="SAM" id="Phobius"/>
    </source>
</evidence>
<keyword evidence="1" id="KW-1133">Transmembrane helix</keyword>
<keyword evidence="1" id="KW-0472">Membrane</keyword>
<keyword evidence="1" id="KW-0812">Transmembrane</keyword>
<reference evidence="2 3" key="1">
    <citation type="journal article" date="2013" name="Curr. Biol.">
        <title>The Genome of the Foraminiferan Reticulomyxa filosa.</title>
        <authorList>
            <person name="Glockner G."/>
            <person name="Hulsmann N."/>
            <person name="Schleicher M."/>
            <person name="Noegel A.A."/>
            <person name="Eichinger L."/>
            <person name="Gallinger C."/>
            <person name="Pawlowski J."/>
            <person name="Sierra R."/>
            <person name="Euteneuer U."/>
            <person name="Pillet L."/>
            <person name="Moustafa A."/>
            <person name="Platzer M."/>
            <person name="Groth M."/>
            <person name="Szafranski K."/>
            <person name="Schliwa M."/>
        </authorList>
    </citation>
    <scope>NUCLEOTIDE SEQUENCE [LARGE SCALE GENOMIC DNA]</scope>
</reference>
<evidence type="ECO:0000313" key="2">
    <source>
        <dbReference type="EMBL" id="ETN98723.1"/>
    </source>
</evidence>
<keyword evidence="3" id="KW-1185">Reference proteome</keyword>
<dbReference type="AlphaFoldDB" id="X6LB06"/>
<evidence type="ECO:0000313" key="3">
    <source>
        <dbReference type="Proteomes" id="UP000023152"/>
    </source>
</evidence>
<comment type="caution">
    <text evidence="2">The sequence shown here is derived from an EMBL/GenBank/DDBJ whole genome shotgun (WGS) entry which is preliminary data.</text>
</comment>
<dbReference type="EMBL" id="ASPP01045938">
    <property type="protein sequence ID" value="ETN98723.1"/>
    <property type="molecule type" value="Genomic_DNA"/>
</dbReference>
<gene>
    <name evidence="2" type="ORF">RFI_38765</name>
</gene>
<sequence>MMSYTLLNYIFQYEEHHYVPSWCVTVQHICHILGSSNSKYFTSDFQLYLYWRCLERNTNKLFKTNYEILNDNHGNIFVVSIVFFFIKRKESTSPYQSVSETVLNEFNARTGNLDELSYKQVTKRSENESDTEKAIDTRHELLGDVISRNNNFLFSLQKLASPNFFSDQRELQQVVNEIFKMVHIVAFVKKEVLTEMKDRTEDLQTAVSVMKNEKPETELDRIVSKNKQSNDAIQALEISAILSSKVSVIELTPLLPLPMQTLPLLKKRQLSLMICKSSWPMKIRLGNSLFNIYKTLLSRTYNHTYEFIYIYYFIKGQPNSANSANAGDTAAQQVLVANVQQRHERMANVLTQVARIVVCVCRVCFVFTSCGHVLFFFFMCIVYVINNLFFFNLSRMAVSEILKAVDNNCSMQLKKTTNDGKCDLN</sequence>
<protein>
    <submittedName>
        <fullName evidence="2">Uncharacterized protein</fullName>
    </submittedName>
</protein>
<proteinExistence type="predicted"/>
<name>X6LB06_RETFI</name>
<accession>X6LB06</accession>
<organism evidence="2 3">
    <name type="scientific">Reticulomyxa filosa</name>
    <dbReference type="NCBI Taxonomy" id="46433"/>
    <lineage>
        <taxon>Eukaryota</taxon>
        <taxon>Sar</taxon>
        <taxon>Rhizaria</taxon>
        <taxon>Retaria</taxon>
        <taxon>Foraminifera</taxon>
        <taxon>Monothalamids</taxon>
        <taxon>Reticulomyxidae</taxon>
        <taxon>Reticulomyxa</taxon>
    </lineage>
</organism>
<dbReference type="Proteomes" id="UP000023152">
    <property type="component" value="Unassembled WGS sequence"/>
</dbReference>
<feature type="transmembrane region" description="Helical" evidence="1">
    <location>
        <begin position="373"/>
        <end position="393"/>
    </location>
</feature>